<dbReference type="PANTHER" id="PTHR35446:SF3">
    <property type="entry name" value="CMD DOMAIN-CONTAINING PROTEIN"/>
    <property type="match status" value="1"/>
</dbReference>
<dbReference type="InterPro" id="IPR029032">
    <property type="entry name" value="AhpD-like"/>
</dbReference>
<proteinExistence type="predicted"/>
<reference evidence="1 2" key="1">
    <citation type="submission" date="2022-04" db="EMBL/GenBank/DDBJ databases">
        <title>The arsenic-methylating capacity of Chitinophaga filiformis YT5 during chitin decomposition.</title>
        <authorList>
            <person name="Chen G."/>
            <person name="Liang Y."/>
        </authorList>
    </citation>
    <scope>NUCLEOTIDE SEQUENCE [LARGE SCALE GENOMIC DNA]</scope>
    <source>
        <strain evidence="1 2">YT5</strain>
    </source>
</reference>
<dbReference type="RefSeq" id="WP_247811201.1">
    <property type="nucleotide sequence ID" value="NZ_CP095855.1"/>
</dbReference>
<dbReference type="SUPFAM" id="SSF69118">
    <property type="entry name" value="AhpD-like"/>
    <property type="match status" value="1"/>
</dbReference>
<organism evidence="1 2">
    <name type="scientific">Chitinophaga filiformis</name>
    <name type="common">Myxococcus filiformis</name>
    <name type="synonym">Flexibacter filiformis</name>
    <dbReference type="NCBI Taxonomy" id="104663"/>
    <lineage>
        <taxon>Bacteria</taxon>
        <taxon>Pseudomonadati</taxon>
        <taxon>Bacteroidota</taxon>
        <taxon>Chitinophagia</taxon>
        <taxon>Chitinophagales</taxon>
        <taxon>Chitinophagaceae</taxon>
        <taxon>Chitinophaga</taxon>
    </lineage>
</organism>
<evidence type="ECO:0000313" key="1">
    <source>
        <dbReference type="EMBL" id="UPK68837.1"/>
    </source>
</evidence>
<gene>
    <name evidence="1" type="ORF">MYF79_28160</name>
</gene>
<dbReference type="Gene3D" id="1.20.1290.10">
    <property type="entry name" value="AhpD-like"/>
    <property type="match status" value="1"/>
</dbReference>
<accession>A0ABY4HZ30</accession>
<keyword evidence="2" id="KW-1185">Reference proteome</keyword>
<evidence type="ECO:0000313" key="2">
    <source>
        <dbReference type="Proteomes" id="UP000830198"/>
    </source>
</evidence>
<name>A0ABY4HZ30_CHIFI</name>
<sequence>MSRLMATDPDQATGMTKELFDLVKGRMGMVPNIMSMLANSPAALSAYLGFNAGLRHASIGSELCELIALTVSGENKSAYCISLHSFIGTAMGMDERALKEAQYGVSSDPEINTVLHFVKEVLRSQGAVSDAALQKVKAAGYTEGQIVEIMAQISLSIFTNYVNIVASTDIDYPIRTCATGK</sequence>
<protein>
    <submittedName>
        <fullName evidence="1">Carboxymuconolactone decarboxylase family protein</fullName>
    </submittedName>
</protein>
<dbReference type="EMBL" id="CP095855">
    <property type="protein sequence ID" value="UPK68837.1"/>
    <property type="molecule type" value="Genomic_DNA"/>
</dbReference>
<dbReference type="PANTHER" id="PTHR35446">
    <property type="entry name" value="SI:CH211-175M2.5"/>
    <property type="match status" value="1"/>
</dbReference>
<dbReference type="Proteomes" id="UP000830198">
    <property type="component" value="Chromosome"/>
</dbReference>